<evidence type="ECO:0000256" key="7">
    <source>
        <dbReference type="ARBA" id="ARBA00022692"/>
    </source>
</evidence>
<reference evidence="21 22" key="1">
    <citation type="submission" date="2016-10" db="EMBL/GenBank/DDBJ databases">
        <title>Genome sequence of the basidiomycete white-rot fungus Trametes pubescens.</title>
        <authorList>
            <person name="Makela M.R."/>
            <person name="Granchi Z."/>
            <person name="Peng M."/>
            <person name="De Vries R.P."/>
            <person name="Grigoriev I."/>
            <person name="Riley R."/>
            <person name="Hilden K."/>
        </authorList>
    </citation>
    <scope>NUCLEOTIDE SEQUENCE [LARGE SCALE GENOMIC DNA]</scope>
    <source>
        <strain evidence="21 22">FBCC735</strain>
    </source>
</reference>
<evidence type="ECO:0000256" key="18">
    <source>
        <dbReference type="ARBA" id="ARBA00029828"/>
    </source>
</evidence>
<sequence length="1055" mass="117833">MLFSTVTSLLASYLAAFTHDRGTPVADHVQPAPLQFELRHAHTVSPDARVLFHDIRKSDINTYNAISGDPTTYSLRSRRVKTHRPRSIDAFHRARVRSMRFQENVSVEWDEDEVEGPDVNSRETLLLLAKMTNNAYLSPGEDGWYDLGGQWNASYPVGWEPDDDGFRGHVFATPDNSTVVLSIKGTSAAFIGGGGPTAKKDKFNDNLLFSCCCARVDWTWTTVCGCYRGGWKCDQGCLEEALIEDSLFYPIGTNLYNNLTYLYPNSNIWMVGHSLGGALASLLGVTFGSPTVAIESPGEKMAAARLHLPSPPEVQHVTHLYHTADPIAMGTCNGVLSSCALGGYAMESKCHIGRSIVYDTVSNASWAVDIRTHTIVNVIEKLLATPWPPSVDVGREVPEAVPEEDCVPVPFRTLDRNLLTPEDYVDLSDVRGIAFDSEVTTAPRRKGEIPYIPYGRRQKFIDGALRLTHHTPFPVNTRGFFYYYHRPLVPVCGAIRFRVVQDPDPSLFNLQGTDLLNEYGTVWQFPLLAIVGEKRYDVLRDVLLRLRPGLHVAESLKRVAALKTPTSSSRSGTTRFGPLSQIVYESGEPFYLSLASHDEAVFFAGDDRIYKLYARNFLHAHYGSEWPYECAACLYLFTRVVAHSSGCTAGIIKCRIEMRTSDFGVRVLRIIEPLRMKAHIQRAAPFVADTPRVGYLLTRNGVPKRFFQTKEEGKTAAVRETLLRRYNAKSPPPVYDHDWQPPKIDVALRTLRHDNLVASDSVDLSDGRGVVYDPHAEPSASPPEVPYLTYGRRQVYWSKTTGVRKLTYTPFPVNTRGFFYYHAHPCVPEGGALRFRVVPTRDPAHFAAGADLETEFGTPWQIPLIAIATQSRYALVRALLEREELVAPADWTQAEALAKSIAPNRVGAMSQIVFQAGEPFYVDVAEPLQTVYVAGEGQLQRVTPRNIFMTRYQKEGYSWRYAAGVLRCALHLVGSGRKKDEKAVCVEVQREIEPVREKGERGVRSRYVQPPVPGQLLQMHNGVNMNLFLSPAPSQQVVKKSLFRRGMQGGSGQQM</sequence>
<dbReference type="EC" id="3.1.1.3" evidence="6"/>
<dbReference type="EMBL" id="MNAD01001288">
    <property type="protein sequence ID" value="OJT06625.1"/>
    <property type="molecule type" value="Genomic_DNA"/>
</dbReference>
<dbReference type="GO" id="GO:0004620">
    <property type="term" value="F:phospholipase activity"/>
    <property type="evidence" value="ECO:0007669"/>
    <property type="project" value="TreeGrafter"/>
</dbReference>
<evidence type="ECO:0000256" key="17">
    <source>
        <dbReference type="ARBA" id="ARBA00024663"/>
    </source>
</evidence>
<keyword evidence="22" id="KW-1185">Reference proteome</keyword>
<evidence type="ECO:0000256" key="10">
    <source>
        <dbReference type="ARBA" id="ARBA00022963"/>
    </source>
</evidence>
<accession>A0A1M2VG98</accession>
<keyword evidence="11" id="KW-0735">Signal-anchor</keyword>
<keyword evidence="12" id="KW-1133">Transmembrane helix</keyword>
<keyword evidence="19" id="KW-0732">Signal</keyword>
<dbReference type="Pfam" id="PF01764">
    <property type="entry name" value="Lipase_3"/>
    <property type="match status" value="1"/>
</dbReference>
<dbReference type="Proteomes" id="UP000184267">
    <property type="component" value="Unassembled WGS sequence"/>
</dbReference>
<dbReference type="Gene3D" id="3.40.50.1820">
    <property type="entry name" value="alpha/beta hydrolase"/>
    <property type="match status" value="1"/>
</dbReference>
<dbReference type="GO" id="GO:0046461">
    <property type="term" value="P:neutral lipid catabolic process"/>
    <property type="evidence" value="ECO:0007669"/>
    <property type="project" value="TreeGrafter"/>
</dbReference>
<evidence type="ECO:0000256" key="9">
    <source>
        <dbReference type="ARBA" id="ARBA00022801"/>
    </source>
</evidence>
<dbReference type="InterPro" id="IPR002921">
    <property type="entry name" value="Fungal_lipase-type"/>
</dbReference>
<organism evidence="21 22">
    <name type="scientific">Trametes pubescens</name>
    <name type="common">White-rot fungus</name>
    <dbReference type="NCBI Taxonomy" id="154538"/>
    <lineage>
        <taxon>Eukaryota</taxon>
        <taxon>Fungi</taxon>
        <taxon>Dikarya</taxon>
        <taxon>Basidiomycota</taxon>
        <taxon>Agaricomycotina</taxon>
        <taxon>Agaricomycetes</taxon>
        <taxon>Polyporales</taxon>
        <taxon>Polyporaceae</taxon>
        <taxon>Trametes</taxon>
    </lineage>
</organism>
<evidence type="ECO:0000313" key="21">
    <source>
        <dbReference type="EMBL" id="OJT06625.1"/>
    </source>
</evidence>
<feature type="chain" id="PRO_5012454124" description="triacylglycerol lipase" evidence="19">
    <location>
        <begin position="17"/>
        <end position="1055"/>
    </location>
</feature>
<dbReference type="OrthoDB" id="58570at2759"/>
<dbReference type="CDD" id="cd00519">
    <property type="entry name" value="Lipase_3"/>
    <property type="match status" value="1"/>
</dbReference>
<dbReference type="InterPro" id="IPR029058">
    <property type="entry name" value="AB_hydrolase_fold"/>
</dbReference>
<dbReference type="GO" id="GO:0032585">
    <property type="term" value="C:multivesicular body membrane"/>
    <property type="evidence" value="ECO:0007669"/>
    <property type="project" value="UniProtKB-SubCell"/>
</dbReference>
<comment type="similarity">
    <text evidence="4">Belongs to the AB hydrolase superfamily. Lipase family.</text>
</comment>
<keyword evidence="8" id="KW-0967">Endosome</keyword>
<comment type="caution">
    <text evidence="21">The sequence shown here is derived from an EMBL/GenBank/DDBJ whole genome shotgun (WGS) entry which is preliminary data.</text>
</comment>
<evidence type="ECO:0000256" key="1">
    <source>
        <dbReference type="ARBA" id="ARBA00001024"/>
    </source>
</evidence>
<dbReference type="GO" id="GO:0004806">
    <property type="term" value="F:triacylglycerol lipase activity"/>
    <property type="evidence" value="ECO:0007669"/>
    <property type="project" value="UniProtKB-EC"/>
</dbReference>
<evidence type="ECO:0000256" key="12">
    <source>
        <dbReference type="ARBA" id="ARBA00022989"/>
    </source>
</evidence>
<evidence type="ECO:0000256" key="4">
    <source>
        <dbReference type="ARBA" id="ARBA00010701"/>
    </source>
</evidence>
<evidence type="ECO:0000256" key="5">
    <source>
        <dbReference type="ARBA" id="ARBA00011137"/>
    </source>
</evidence>
<dbReference type="GO" id="GO:0034496">
    <property type="term" value="P:multivesicular body membrane disassembly"/>
    <property type="evidence" value="ECO:0007669"/>
    <property type="project" value="TreeGrafter"/>
</dbReference>
<dbReference type="GO" id="GO:0034727">
    <property type="term" value="P:piecemeal microautophagy of the nucleus"/>
    <property type="evidence" value="ECO:0007669"/>
    <property type="project" value="TreeGrafter"/>
</dbReference>
<dbReference type="OMA" id="KLYARNF"/>
<evidence type="ECO:0000256" key="15">
    <source>
        <dbReference type="ARBA" id="ARBA00023136"/>
    </source>
</evidence>
<dbReference type="SUPFAM" id="SSF53474">
    <property type="entry name" value="alpha/beta-Hydrolases"/>
    <property type="match status" value="1"/>
</dbReference>
<dbReference type="GO" id="GO:0005775">
    <property type="term" value="C:vacuolar lumen"/>
    <property type="evidence" value="ECO:0007669"/>
    <property type="project" value="TreeGrafter"/>
</dbReference>
<dbReference type="GO" id="GO:0006660">
    <property type="term" value="P:phosphatidylserine catabolic process"/>
    <property type="evidence" value="ECO:0007669"/>
    <property type="project" value="TreeGrafter"/>
</dbReference>
<feature type="signal peptide" evidence="19">
    <location>
        <begin position="1"/>
        <end position="16"/>
    </location>
</feature>
<evidence type="ECO:0000256" key="3">
    <source>
        <dbReference type="ARBA" id="ARBA00004343"/>
    </source>
</evidence>
<evidence type="ECO:0000256" key="11">
    <source>
        <dbReference type="ARBA" id="ARBA00022968"/>
    </source>
</evidence>
<dbReference type="STRING" id="154538.A0A1M2VG98"/>
<comment type="catalytic activity">
    <reaction evidence="1">
        <text>a triacylglycerol + H2O = a diacylglycerol + a fatty acid + H(+)</text>
        <dbReference type="Rhea" id="RHEA:12044"/>
        <dbReference type="ChEBI" id="CHEBI:15377"/>
        <dbReference type="ChEBI" id="CHEBI:15378"/>
        <dbReference type="ChEBI" id="CHEBI:17855"/>
        <dbReference type="ChEBI" id="CHEBI:18035"/>
        <dbReference type="ChEBI" id="CHEBI:28868"/>
        <dbReference type="EC" id="3.1.1.3"/>
    </reaction>
</comment>
<keyword evidence="14" id="KW-0443">Lipid metabolism</keyword>
<keyword evidence="9" id="KW-0378">Hydrolase</keyword>
<keyword evidence="7" id="KW-0812">Transmembrane</keyword>
<name>A0A1M2VG98_TRAPU</name>
<comment type="subcellular location">
    <subcellularLocation>
        <location evidence="3">Endosome</location>
        <location evidence="3">Multivesicular body membrane</location>
        <topology evidence="3">Single-pass type II membrane protein</topology>
    </subcellularLocation>
    <subcellularLocation>
        <location evidence="2">Prevacuolar compartment membrane</location>
        <topology evidence="2">Single-pass type II membrane protein</topology>
    </subcellularLocation>
</comment>
<dbReference type="PANTHER" id="PTHR47175">
    <property type="entry name" value="LIPASE ATG15-RELATED"/>
    <property type="match status" value="1"/>
</dbReference>
<evidence type="ECO:0000256" key="19">
    <source>
        <dbReference type="SAM" id="SignalP"/>
    </source>
</evidence>
<dbReference type="PANTHER" id="PTHR47175:SF2">
    <property type="entry name" value="LIPASE ATG15-RELATED"/>
    <property type="match status" value="1"/>
</dbReference>
<evidence type="ECO:0000256" key="16">
    <source>
        <dbReference type="ARBA" id="ARBA00023180"/>
    </source>
</evidence>
<evidence type="ECO:0000256" key="13">
    <source>
        <dbReference type="ARBA" id="ARBA00023006"/>
    </source>
</evidence>
<feature type="domain" description="Fungal lipase-type" evidence="20">
    <location>
        <begin position="254"/>
        <end position="285"/>
    </location>
</feature>
<evidence type="ECO:0000259" key="20">
    <source>
        <dbReference type="Pfam" id="PF01764"/>
    </source>
</evidence>
<comment type="subunit">
    <text evidence="5">Binds to both phosphatidylinositol (PI) and phosphatidylinositol 3,5-bisphosphate (PIP2).</text>
</comment>
<proteinExistence type="inferred from homology"/>
<evidence type="ECO:0000313" key="22">
    <source>
        <dbReference type="Proteomes" id="UP000184267"/>
    </source>
</evidence>
<keyword evidence="13" id="KW-0072">Autophagy</keyword>
<keyword evidence="10" id="KW-0442">Lipid degradation</keyword>
<dbReference type="AlphaFoldDB" id="A0A1M2VG98"/>
<evidence type="ECO:0000256" key="6">
    <source>
        <dbReference type="ARBA" id="ARBA00013279"/>
    </source>
</evidence>
<evidence type="ECO:0000256" key="14">
    <source>
        <dbReference type="ARBA" id="ARBA00023098"/>
    </source>
</evidence>
<comment type="function">
    <text evidence="17">Lipase which is essential for lysis of subvacuolar cytoplasm to vacuole targeted bodies and intravacuolar autophagic bodies. Involved in the lysis of intravacuolar multivesicular body (MVB) vesicles. The intravacuolar membrane disintegration by ATG15 is critical to life span extension.</text>
</comment>
<evidence type="ECO:0000256" key="8">
    <source>
        <dbReference type="ARBA" id="ARBA00022753"/>
    </source>
</evidence>
<gene>
    <name evidence="21" type="ORF">TRAPUB_2515</name>
</gene>
<evidence type="ECO:0000256" key="2">
    <source>
        <dbReference type="ARBA" id="ARBA00004270"/>
    </source>
</evidence>
<protein>
    <recommendedName>
        <fullName evidence="6">triacylglycerol lipase</fullName>
        <ecNumber evidence="6">3.1.1.3</ecNumber>
    </recommendedName>
    <alternativeName>
        <fullName evidence="18">Autophagy-related protein 15</fullName>
    </alternativeName>
</protein>
<keyword evidence="15" id="KW-0472">Membrane</keyword>
<keyword evidence="16" id="KW-0325">Glycoprotein</keyword>
<dbReference type="InterPro" id="IPR050805">
    <property type="entry name" value="ATG15_Lipase"/>
</dbReference>